<evidence type="ECO:0000256" key="11">
    <source>
        <dbReference type="SAM" id="MobiDB-lite"/>
    </source>
</evidence>
<name>A0AAD4CDH7_ASPNN</name>
<feature type="chain" id="PRO_5042065976" description="Guanine nucleotide-exchange factor SEC12" evidence="12">
    <location>
        <begin position="20"/>
        <end position="629"/>
    </location>
</feature>
<comment type="subcellular location">
    <subcellularLocation>
        <location evidence="10">Endoplasmic reticulum membrane</location>
        <topology evidence="10">Single-pass type II membrane protein</topology>
    </subcellularLocation>
    <subcellularLocation>
        <location evidence="10">Golgi apparatus membrane</location>
        <topology evidence="10">Single-pass type II membrane protein</topology>
    </subcellularLocation>
</comment>
<evidence type="ECO:0000256" key="6">
    <source>
        <dbReference type="ARBA" id="ARBA00022892"/>
    </source>
</evidence>
<keyword evidence="12" id="KW-0732">Signal</keyword>
<accession>A0AAD4CDH7</accession>
<evidence type="ECO:0000313" key="13">
    <source>
        <dbReference type="EMBL" id="KAF9884273.1"/>
    </source>
</evidence>
<proteinExistence type="inferred from homology"/>
<keyword evidence="7 10" id="KW-0653">Protein transport</keyword>
<evidence type="ECO:0000256" key="4">
    <source>
        <dbReference type="ARBA" id="ARBA00022737"/>
    </source>
</evidence>
<keyword evidence="5 10" id="KW-0256">Endoplasmic reticulum</keyword>
<gene>
    <name evidence="13" type="ORF">FE257_001948</name>
</gene>
<dbReference type="GO" id="GO:0003400">
    <property type="term" value="P:regulation of COPII vesicle coating"/>
    <property type="evidence" value="ECO:0007669"/>
    <property type="project" value="UniProtKB-UniRule"/>
</dbReference>
<dbReference type="AlphaFoldDB" id="A0AAD4CDH7"/>
<reference evidence="13" key="2">
    <citation type="submission" date="2020-02" db="EMBL/GenBank/DDBJ databases">
        <authorList>
            <person name="Gilchrist C.L.M."/>
            <person name="Chooi Y.-H."/>
        </authorList>
    </citation>
    <scope>NUCLEOTIDE SEQUENCE</scope>
    <source>
        <strain evidence="13">MST-FP2251</strain>
    </source>
</reference>
<dbReference type="InterPro" id="IPR015943">
    <property type="entry name" value="WD40/YVTN_repeat-like_dom_sf"/>
</dbReference>
<evidence type="ECO:0000256" key="10">
    <source>
        <dbReference type="RuleBase" id="RU369019"/>
    </source>
</evidence>
<keyword evidence="1 10" id="KW-0813">Transport</keyword>
<dbReference type="GO" id="GO:0006888">
    <property type="term" value="P:endoplasmic reticulum to Golgi vesicle-mediated transport"/>
    <property type="evidence" value="ECO:0007669"/>
    <property type="project" value="UniProtKB-UniRule"/>
</dbReference>
<dbReference type="InterPro" id="IPR045260">
    <property type="entry name" value="Sec12-like"/>
</dbReference>
<keyword evidence="14" id="KW-1185">Reference proteome</keyword>
<dbReference type="Gene3D" id="2.130.10.10">
    <property type="entry name" value="YVTN repeat-like/Quinoprotein amine dehydrogenase"/>
    <property type="match status" value="1"/>
</dbReference>
<dbReference type="Proteomes" id="UP001194746">
    <property type="component" value="Unassembled WGS sequence"/>
</dbReference>
<keyword evidence="8 10" id="KW-1133">Transmembrane helix</keyword>
<protein>
    <recommendedName>
        <fullName evidence="10">Guanine nucleotide-exchange factor SEC12</fullName>
    </recommendedName>
</protein>
<evidence type="ECO:0000256" key="1">
    <source>
        <dbReference type="ARBA" id="ARBA00022448"/>
    </source>
</evidence>
<dbReference type="PANTHER" id="PTHR23284">
    <property type="entry name" value="PROLACTIN REGULATORY ELEMENT BINDING PROTEIN"/>
    <property type="match status" value="1"/>
</dbReference>
<feature type="compositionally biased region" description="Low complexity" evidence="11">
    <location>
        <begin position="508"/>
        <end position="534"/>
    </location>
</feature>
<dbReference type="GO" id="GO:0005789">
    <property type="term" value="C:endoplasmic reticulum membrane"/>
    <property type="evidence" value="ECO:0007669"/>
    <property type="project" value="UniProtKB-SubCell"/>
</dbReference>
<dbReference type="GO" id="GO:0015031">
    <property type="term" value="P:protein transport"/>
    <property type="evidence" value="ECO:0007669"/>
    <property type="project" value="UniProtKB-KW"/>
</dbReference>
<dbReference type="GO" id="GO:0000139">
    <property type="term" value="C:Golgi membrane"/>
    <property type="evidence" value="ECO:0007669"/>
    <property type="project" value="UniProtKB-SubCell"/>
</dbReference>
<organism evidence="13 14">
    <name type="scientific">Aspergillus nanangensis</name>
    <dbReference type="NCBI Taxonomy" id="2582783"/>
    <lineage>
        <taxon>Eukaryota</taxon>
        <taxon>Fungi</taxon>
        <taxon>Dikarya</taxon>
        <taxon>Ascomycota</taxon>
        <taxon>Pezizomycotina</taxon>
        <taxon>Eurotiomycetes</taxon>
        <taxon>Eurotiomycetidae</taxon>
        <taxon>Eurotiales</taxon>
        <taxon>Aspergillaceae</taxon>
        <taxon>Aspergillus</taxon>
        <taxon>Aspergillus subgen. Circumdati</taxon>
    </lineage>
</organism>
<feature type="signal peptide" evidence="12">
    <location>
        <begin position="1"/>
        <end position="19"/>
    </location>
</feature>
<keyword evidence="4 10" id="KW-0677">Repeat</keyword>
<evidence type="ECO:0000256" key="3">
    <source>
        <dbReference type="ARBA" id="ARBA00022692"/>
    </source>
</evidence>
<evidence type="ECO:0000256" key="8">
    <source>
        <dbReference type="ARBA" id="ARBA00022989"/>
    </source>
</evidence>
<comment type="similarity">
    <text evidence="10">Belongs to the WD repeat SEC12 family.</text>
</comment>
<keyword evidence="6" id="KW-0931">ER-Golgi transport</keyword>
<dbReference type="GO" id="GO:0005085">
    <property type="term" value="F:guanyl-nucleotide exchange factor activity"/>
    <property type="evidence" value="ECO:0007669"/>
    <property type="project" value="InterPro"/>
</dbReference>
<evidence type="ECO:0000256" key="9">
    <source>
        <dbReference type="ARBA" id="ARBA00023136"/>
    </source>
</evidence>
<keyword evidence="3 10" id="KW-0812">Transmembrane</keyword>
<evidence type="ECO:0000313" key="14">
    <source>
        <dbReference type="Proteomes" id="UP001194746"/>
    </source>
</evidence>
<comment type="function">
    <text evidence="10">Guanine nucleotide-exchange factor (GEF) required for the formation or budding of transport vesicles from the ER.</text>
</comment>
<evidence type="ECO:0000256" key="7">
    <source>
        <dbReference type="ARBA" id="ARBA00022927"/>
    </source>
</evidence>
<comment type="caution">
    <text evidence="13">The sequence shown here is derived from an EMBL/GenBank/DDBJ whole genome shotgun (WGS) entry which is preliminary data.</text>
</comment>
<keyword evidence="2 10" id="KW-0853">WD repeat</keyword>
<feature type="region of interest" description="Disordered" evidence="11">
    <location>
        <begin position="79"/>
        <end position="125"/>
    </location>
</feature>
<dbReference type="PANTHER" id="PTHR23284:SF0">
    <property type="entry name" value="PROLACTIN REGULATORY ELEMENT-BINDING PROTEIN"/>
    <property type="match status" value="1"/>
</dbReference>
<dbReference type="FunFam" id="2.130.10.10:FF:001559">
    <property type="entry name" value="Uncharacterized protein"/>
    <property type="match status" value="1"/>
</dbReference>
<keyword evidence="9 10" id="KW-0472">Membrane</keyword>
<reference evidence="13" key="1">
    <citation type="journal article" date="2019" name="Beilstein J. Org. Chem.">
        <title>Nanangenines: drimane sesquiterpenoids as the dominant metabolite cohort of a novel Australian fungus, Aspergillus nanangensis.</title>
        <authorList>
            <person name="Lacey H.J."/>
            <person name="Gilchrist C.L.M."/>
            <person name="Crombie A."/>
            <person name="Kalaitzis J.A."/>
            <person name="Vuong D."/>
            <person name="Rutledge P.J."/>
            <person name="Turner P."/>
            <person name="Pitt J.I."/>
            <person name="Lacey E."/>
            <person name="Chooi Y.H."/>
            <person name="Piggott A.M."/>
        </authorList>
    </citation>
    <scope>NUCLEOTIDE SEQUENCE</scope>
    <source>
        <strain evidence="13">MST-FP2251</strain>
    </source>
</reference>
<dbReference type="EMBL" id="VCAU01000128">
    <property type="protein sequence ID" value="KAF9884273.1"/>
    <property type="molecule type" value="Genomic_DNA"/>
</dbReference>
<evidence type="ECO:0000256" key="5">
    <source>
        <dbReference type="ARBA" id="ARBA00022824"/>
    </source>
</evidence>
<feature type="region of interest" description="Disordered" evidence="11">
    <location>
        <begin position="508"/>
        <end position="551"/>
    </location>
</feature>
<evidence type="ECO:0000256" key="12">
    <source>
        <dbReference type="SAM" id="SignalP"/>
    </source>
</evidence>
<sequence length="629" mass="68241">MTAFFWWVVVVAKATAASALLNTSKRSEISEVVDIELSRDEDSVTSLATAHATDDSLVALAGINSSEAEQMRDNNQHLRSFKIDYPPRKPTNTTESADGDDSAQIESPTPALAEKPTPGKTTPLSRASLFRTKVVDRLGKPEAYQRTLRLSPWKGVDSPRVAAIATGSAPGEIVFFNAVTAPDASDVIGRLRLDSDEEVADVDITDLEDESKFQVAYTNGADVFTCQISSETKSNASPNVTRVYSIPFSEKGGRKTRPKFRALRFLSPTSLLLLQNTPDRTGCELVLLTLGDATSDRKSSSSATILRQKKMRSSIKIGLGLDVCNLGTNAENQQQTAIAVSGSDQSIEILTVDYSPSRGKGGYGKIQHYTHLRNVHPFSPTKICFSHYTPPAHPVTPETPPQYIKLASVSMGNTVVVHTFPLSPLPPPSRSPRYVMTSPSDVSVWASFSSAMAALFSIFAVCFLLQFFTEIGGVMPPRLGAAEWFPPNIRAAIVRPYVGLGMPPPRDVSASPSVDLSSPPVLSSGSSSPSQSLRDLLHARQTAPESESESITIVRCQPDSNEIIIEATGLESDHEHPHGGLHRWEALSDSDQLFWKRLLSDAGHWGVEDGEMILHGVRFGEVCSISQRI</sequence>
<evidence type="ECO:0000256" key="2">
    <source>
        <dbReference type="ARBA" id="ARBA00022574"/>
    </source>
</evidence>
<feature type="transmembrane region" description="Helical" evidence="10">
    <location>
        <begin position="444"/>
        <end position="468"/>
    </location>
</feature>